<dbReference type="RefSeq" id="WP_164452543.1">
    <property type="nucleotide sequence ID" value="NZ_JAAIJQ010000021.1"/>
</dbReference>
<sequence length="399" mass="41350">MNRIAVTSYTLTTCLGRGISAHLDALMSGRSGLAPCSFEDVDLDTWVGKVDGLDAPMPSPETRAHGCRNNRLAELALEQDGFLAAARDAVSRHGASRVAVYLGTSTSGILDTERAYRVRDPDTGALPAWLDYRSSHSISSLAEHVSRLVGAAGPFGVISTACSSSAKAFATAARQIACGLIDAAVVGGVDTLCLTTLYGFNSLELLSRGPCRPFDPERDGLSIGEAAGYALLERDARSRLWLSGYGESSDAHHMSTPHPEARGALQAMDAALARAGLEPAEIDYINLHGTATPSNDAAEGKAVARRFGAGVPASSTKGATGHTLGAAGGVEAALCLIALNAGLVPGNVGLREPDPGIPIGLDPVTRRAPLRNVLSNSFGFGGTNCSLIFSRDEEASAHD</sequence>
<dbReference type="AlphaFoldDB" id="A0A6M0JX13"/>
<keyword evidence="7" id="KW-1185">Reference proteome</keyword>
<dbReference type="InterPro" id="IPR018201">
    <property type="entry name" value="Ketoacyl_synth_AS"/>
</dbReference>
<organism evidence="6 7">
    <name type="scientific">Thiorhodococcus minor</name>
    <dbReference type="NCBI Taxonomy" id="57489"/>
    <lineage>
        <taxon>Bacteria</taxon>
        <taxon>Pseudomonadati</taxon>
        <taxon>Pseudomonadota</taxon>
        <taxon>Gammaproteobacteria</taxon>
        <taxon>Chromatiales</taxon>
        <taxon>Chromatiaceae</taxon>
        <taxon>Thiorhodococcus</taxon>
    </lineage>
</organism>
<evidence type="ECO:0000256" key="2">
    <source>
        <dbReference type="ARBA" id="ARBA00008467"/>
    </source>
</evidence>
<evidence type="ECO:0000256" key="3">
    <source>
        <dbReference type="ARBA" id="ARBA00022679"/>
    </source>
</evidence>
<gene>
    <name evidence="6" type="ORF">G3446_09265</name>
</gene>
<dbReference type="InterPro" id="IPR014031">
    <property type="entry name" value="Ketoacyl_synth_C"/>
</dbReference>
<dbReference type="NCBIfam" id="NF006618">
    <property type="entry name" value="PRK09185.1"/>
    <property type="match status" value="1"/>
</dbReference>
<dbReference type="SMART" id="SM00825">
    <property type="entry name" value="PKS_KS"/>
    <property type="match status" value="1"/>
</dbReference>
<dbReference type="InterPro" id="IPR000794">
    <property type="entry name" value="Beta-ketoacyl_synthase"/>
</dbReference>
<name>A0A6M0JX13_9GAMM</name>
<dbReference type="InterPro" id="IPR014030">
    <property type="entry name" value="Ketoacyl_synth_N"/>
</dbReference>
<protein>
    <submittedName>
        <fullName evidence="6">Beta-ketoacyl-[acyl-carrier-protein] synthase family protein</fullName>
    </submittedName>
</protein>
<dbReference type="PANTHER" id="PTHR11712:SF320">
    <property type="entry name" value="BETA-KETOACYL SYNTHASE"/>
    <property type="match status" value="1"/>
</dbReference>
<comment type="caution">
    <text evidence="6">The sequence shown here is derived from an EMBL/GenBank/DDBJ whole genome shotgun (WGS) entry which is preliminary data.</text>
</comment>
<dbReference type="PANTHER" id="PTHR11712">
    <property type="entry name" value="POLYKETIDE SYNTHASE-RELATED"/>
    <property type="match status" value="1"/>
</dbReference>
<dbReference type="InterPro" id="IPR020841">
    <property type="entry name" value="PKS_Beta-ketoAc_synthase_dom"/>
</dbReference>
<evidence type="ECO:0000256" key="1">
    <source>
        <dbReference type="ARBA" id="ARBA00005194"/>
    </source>
</evidence>
<dbReference type="Gene3D" id="3.40.47.10">
    <property type="match status" value="1"/>
</dbReference>
<dbReference type="CDD" id="cd00834">
    <property type="entry name" value="KAS_I_II"/>
    <property type="match status" value="1"/>
</dbReference>
<keyword evidence="3 4" id="KW-0808">Transferase</keyword>
<dbReference type="GO" id="GO:0005829">
    <property type="term" value="C:cytosol"/>
    <property type="evidence" value="ECO:0007669"/>
    <property type="project" value="TreeGrafter"/>
</dbReference>
<dbReference type="SUPFAM" id="SSF53901">
    <property type="entry name" value="Thiolase-like"/>
    <property type="match status" value="2"/>
</dbReference>
<accession>A0A6M0JX13</accession>
<dbReference type="UniPathway" id="UPA00094"/>
<feature type="domain" description="Ketosynthase family 3 (KS3)" evidence="5">
    <location>
        <begin position="1"/>
        <end position="391"/>
    </location>
</feature>
<proteinExistence type="inferred from homology"/>
<comment type="pathway">
    <text evidence="1">Lipid metabolism; fatty acid biosynthesis.</text>
</comment>
<evidence type="ECO:0000256" key="4">
    <source>
        <dbReference type="RuleBase" id="RU003694"/>
    </source>
</evidence>
<dbReference type="Pfam" id="PF02801">
    <property type="entry name" value="Ketoacyl-synt_C"/>
    <property type="match status" value="1"/>
</dbReference>
<comment type="similarity">
    <text evidence="2 4">Belongs to the thiolase-like superfamily. Beta-ketoacyl-ACP synthases family.</text>
</comment>
<dbReference type="Pfam" id="PF00109">
    <property type="entry name" value="ketoacyl-synt"/>
    <property type="match status" value="1"/>
</dbReference>
<dbReference type="InterPro" id="IPR016039">
    <property type="entry name" value="Thiolase-like"/>
</dbReference>
<dbReference type="GO" id="GO:0006633">
    <property type="term" value="P:fatty acid biosynthetic process"/>
    <property type="evidence" value="ECO:0007669"/>
    <property type="project" value="UniProtKB-UniPathway"/>
</dbReference>
<dbReference type="EMBL" id="JAAIJQ010000021">
    <property type="protein sequence ID" value="NEV62076.1"/>
    <property type="molecule type" value="Genomic_DNA"/>
</dbReference>
<dbReference type="PROSITE" id="PS00606">
    <property type="entry name" value="KS3_1"/>
    <property type="match status" value="1"/>
</dbReference>
<reference evidence="6 7" key="1">
    <citation type="submission" date="2020-02" db="EMBL/GenBank/DDBJ databases">
        <title>Genome sequences of Thiorhodococcus mannitoliphagus and Thiorhodococcus minor, purple sulfur photosynthetic bacteria in the gammaproteobacterial family, Chromatiaceae.</title>
        <authorList>
            <person name="Aviles F.A."/>
            <person name="Meyer T.E."/>
            <person name="Kyndt J.A."/>
        </authorList>
    </citation>
    <scope>NUCLEOTIDE SEQUENCE [LARGE SCALE GENOMIC DNA]</scope>
    <source>
        <strain evidence="6 7">DSM 11518</strain>
    </source>
</reference>
<dbReference type="Proteomes" id="UP000483379">
    <property type="component" value="Unassembled WGS sequence"/>
</dbReference>
<dbReference type="GO" id="GO:0004315">
    <property type="term" value="F:3-oxoacyl-[acyl-carrier-protein] synthase activity"/>
    <property type="evidence" value="ECO:0007669"/>
    <property type="project" value="InterPro"/>
</dbReference>
<dbReference type="PROSITE" id="PS52004">
    <property type="entry name" value="KS3_2"/>
    <property type="match status" value="1"/>
</dbReference>
<evidence type="ECO:0000313" key="6">
    <source>
        <dbReference type="EMBL" id="NEV62076.1"/>
    </source>
</evidence>
<evidence type="ECO:0000259" key="5">
    <source>
        <dbReference type="PROSITE" id="PS52004"/>
    </source>
</evidence>
<evidence type="ECO:0000313" key="7">
    <source>
        <dbReference type="Proteomes" id="UP000483379"/>
    </source>
</evidence>